<comment type="similarity">
    <text evidence="7">Belongs to the reverse transcriptase family. Telomerase subfamily.</text>
</comment>
<keyword evidence="4 7" id="KW-0460">Magnesium</keyword>
<dbReference type="PANTHER" id="PTHR12066:SF0">
    <property type="entry name" value="TELOMERASE REVERSE TRANSCRIPTASE"/>
    <property type="match status" value="1"/>
</dbReference>
<organism evidence="9 10">
    <name type="scientific">Geodia barretti</name>
    <name type="common">Barrett's horny sponge</name>
    <dbReference type="NCBI Taxonomy" id="519541"/>
    <lineage>
        <taxon>Eukaryota</taxon>
        <taxon>Metazoa</taxon>
        <taxon>Porifera</taxon>
        <taxon>Demospongiae</taxon>
        <taxon>Heteroscleromorpha</taxon>
        <taxon>Tetractinellida</taxon>
        <taxon>Astrophorina</taxon>
        <taxon>Geodiidae</taxon>
        <taxon>Geodia</taxon>
    </lineage>
</organism>
<dbReference type="Pfam" id="PF12009">
    <property type="entry name" value="Telomerase_RBD"/>
    <property type="match status" value="1"/>
</dbReference>
<keyword evidence="1 7" id="KW-0808">Transferase</keyword>
<dbReference type="InterPro" id="IPR003545">
    <property type="entry name" value="Telomerase_RT"/>
</dbReference>
<keyword evidence="7" id="KW-0779">Telomere</keyword>
<evidence type="ECO:0000256" key="2">
    <source>
        <dbReference type="ARBA" id="ARBA00022695"/>
    </source>
</evidence>
<keyword evidence="10" id="KW-1185">Reference proteome</keyword>
<protein>
    <recommendedName>
        <fullName evidence="7">Telomerase reverse transcriptase</fullName>
        <ecNumber evidence="7">2.7.7.49</ecNumber>
    </recommendedName>
    <alternativeName>
        <fullName evidence="7">Telomerase catalytic subunit</fullName>
    </alternativeName>
</protein>
<sequence>MDGEVVGQPAAITQSRASCPLAKKFKLAGSHSGMSNGTSDVTPLPVTGGPVLHHPPTSKCSVIQSASTAVHSGSRHIRGRSLRNINRRRRRLYQKRKRVAARLRRRCSGRNASSPAERWQLRHLRKIWSTAHKKKDIMYCSSSQEYLRKSHNLKTFKASRRGAVKLVKHVFIDKWMSRESLKQSKTRISRLPRRYQSVVPYFQLLLSNFKKKGRKLPCILDSYLPLENQDAEDDMYNKLCNPTKVSQFLICTLNILIPQQLWGSLGNRRCFFTHLQRYIVNLRRWERVSVRQLMHGIKTSHCSWLKVGGGARGCGRSDMLKQKEMLACFLCWVMELVVDLVKSITTEWFTIGRKFGTNYAKMLSMNGVECLSKSIKKKWTCC</sequence>
<dbReference type="PANTHER" id="PTHR12066">
    <property type="entry name" value="TELOMERASE REVERSE TRANSCRIPTASE"/>
    <property type="match status" value="1"/>
</dbReference>
<comment type="caution">
    <text evidence="9">The sequence shown here is derived from an EMBL/GenBank/DDBJ whole genome shotgun (WGS) entry which is preliminary data.</text>
</comment>
<evidence type="ECO:0000256" key="6">
    <source>
        <dbReference type="ARBA" id="ARBA00048173"/>
    </source>
</evidence>
<dbReference type="InterPro" id="IPR021891">
    <property type="entry name" value="Telomerase_RBD"/>
</dbReference>
<keyword evidence="2 7" id="KW-0548">Nucleotidyltransferase</keyword>
<dbReference type="GO" id="GO:0042162">
    <property type="term" value="F:telomeric DNA binding"/>
    <property type="evidence" value="ECO:0007669"/>
    <property type="project" value="TreeGrafter"/>
</dbReference>
<name>A0AA35VUS2_GEOBA</name>
<evidence type="ECO:0000256" key="5">
    <source>
        <dbReference type="ARBA" id="ARBA00022918"/>
    </source>
</evidence>
<dbReference type="Proteomes" id="UP001174909">
    <property type="component" value="Unassembled WGS sequence"/>
</dbReference>
<reference evidence="9" key="1">
    <citation type="submission" date="2023-03" db="EMBL/GenBank/DDBJ databases">
        <authorList>
            <person name="Steffen K."/>
            <person name="Cardenas P."/>
        </authorList>
    </citation>
    <scope>NUCLEOTIDE SEQUENCE</scope>
</reference>
<dbReference type="GO" id="GO:0007004">
    <property type="term" value="P:telomere maintenance via telomerase"/>
    <property type="evidence" value="ECO:0007669"/>
    <property type="project" value="TreeGrafter"/>
</dbReference>
<dbReference type="EMBL" id="CASHTH010000182">
    <property type="protein sequence ID" value="CAI7993244.1"/>
    <property type="molecule type" value="Genomic_DNA"/>
</dbReference>
<dbReference type="AlphaFoldDB" id="A0AA35VUS2"/>
<evidence type="ECO:0000256" key="7">
    <source>
        <dbReference type="RuleBase" id="RU365061"/>
    </source>
</evidence>
<keyword evidence="7" id="KW-0539">Nucleus</keyword>
<keyword evidence="3 7" id="KW-0479">Metal-binding</keyword>
<gene>
    <name evidence="9" type="ORF">GBAR_LOCUS1227</name>
</gene>
<accession>A0AA35VUS2</accession>
<comment type="subcellular location">
    <subcellularLocation>
        <location evidence="7">Nucleus</location>
    </subcellularLocation>
    <subcellularLocation>
        <location evidence="7">Chromosome</location>
        <location evidence="7">Telomere</location>
    </subcellularLocation>
</comment>
<evidence type="ECO:0000256" key="1">
    <source>
        <dbReference type="ARBA" id="ARBA00022679"/>
    </source>
</evidence>
<dbReference type="GO" id="GO:0070034">
    <property type="term" value="F:telomerase RNA binding"/>
    <property type="evidence" value="ECO:0007669"/>
    <property type="project" value="TreeGrafter"/>
</dbReference>
<evidence type="ECO:0000259" key="8">
    <source>
        <dbReference type="SMART" id="SM00975"/>
    </source>
</evidence>
<proteinExistence type="inferred from homology"/>
<dbReference type="Gene3D" id="1.10.132.70">
    <property type="match status" value="1"/>
</dbReference>
<dbReference type="GO" id="GO:0000333">
    <property type="term" value="C:telomerase catalytic core complex"/>
    <property type="evidence" value="ECO:0007669"/>
    <property type="project" value="TreeGrafter"/>
</dbReference>
<comment type="catalytic activity">
    <reaction evidence="6 7">
        <text>DNA(n) + a 2'-deoxyribonucleoside 5'-triphosphate = DNA(n+1) + diphosphate</text>
        <dbReference type="Rhea" id="RHEA:22508"/>
        <dbReference type="Rhea" id="RHEA-COMP:17339"/>
        <dbReference type="Rhea" id="RHEA-COMP:17340"/>
        <dbReference type="ChEBI" id="CHEBI:33019"/>
        <dbReference type="ChEBI" id="CHEBI:61560"/>
        <dbReference type="ChEBI" id="CHEBI:173112"/>
        <dbReference type="EC" id="2.7.7.49"/>
    </reaction>
</comment>
<dbReference type="EC" id="2.7.7.49" evidence="7"/>
<dbReference type="GO" id="GO:0046872">
    <property type="term" value="F:metal ion binding"/>
    <property type="evidence" value="ECO:0007669"/>
    <property type="project" value="UniProtKB-KW"/>
</dbReference>
<feature type="domain" description="Telomerase ribonucleoprotein complex - RNA-binding" evidence="8">
    <location>
        <begin position="243"/>
        <end position="361"/>
    </location>
</feature>
<comment type="function">
    <text evidence="7">Telomerase is a ribonucleoprotein enzyme essential for the replication of chromosome termini in most eukaryotes. It elongates telomeres. It is a reverse transcriptase that adds simple sequence repeats to chromosome ends by copying a template sequence within the RNA component of the enzyme.</text>
</comment>
<evidence type="ECO:0000256" key="4">
    <source>
        <dbReference type="ARBA" id="ARBA00022842"/>
    </source>
</evidence>
<evidence type="ECO:0000313" key="9">
    <source>
        <dbReference type="EMBL" id="CAI7993244.1"/>
    </source>
</evidence>
<dbReference type="GO" id="GO:0003720">
    <property type="term" value="F:telomerase activity"/>
    <property type="evidence" value="ECO:0007669"/>
    <property type="project" value="InterPro"/>
</dbReference>
<evidence type="ECO:0000313" key="10">
    <source>
        <dbReference type="Proteomes" id="UP001174909"/>
    </source>
</evidence>
<evidence type="ECO:0000256" key="3">
    <source>
        <dbReference type="ARBA" id="ARBA00022723"/>
    </source>
</evidence>
<keyword evidence="5 7" id="KW-0695">RNA-directed DNA polymerase</keyword>
<dbReference type="SMART" id="SM00975">
    <property type="entry name" value="Telomerase_RBD"/>
    <property type="match status" value="1"/>
</dbReference>
<keyword evidence="7" id="KW-0158">Chromosome</keyword>
<dbReference type="GO" id="GO:0000781">
    <property type="term" value="C:chromosome, telomeric region"/>
    <property type="evidence" value="ECO:0007669"/>
    <property type="project" value="UniProtKB-SubCell"/>
</dbReference>